<gene>
    <name evidence="1" type="primary">boxB</name>
    <name evidence="1" type="ORF">H0A68_16650</name>
</gene>
<dbReference type="InterPro" id="IPR012348">
    <property type="entry name" value="RNR-like"/>
</dbReference>
<dbReference type="OrthoDB" id="235973at2"/>
<dbReference type="NCBIfam" id="TIGR03225">
    <property type="entry name" value="benzo_boxB"/>
    <property type="match status" value="1"/>
</dbReference>
<dbReference type="Proteomes" id="UP000580517">
    <property type="component" value="Unassembled WGS sequence"/>
</dbReference>
<evidence type="ECO:0000313" key="2">
    <source>
        <dbReference type="Proteomes" id="UP000580517"/>
    </source>
</evidence>
<name>A0A853FCJ2_9BURK</name>
<dbReference type="InterPro" id="IPR017635">
    <property type="entry name" value="Benzoyl_CoA_Oase_BoxB"/>
</dbReference>
<sequence length="475" mass="54434">MSGINYTDKIPNNVNLSNDRALQRALEHWQPNYLNWWQEMGPEGAQSFDVYLRTAVSVQPDGWAHFDHVKMPDYRWGIFLAPQDGERKIHFGENKGRDAWQEAPGEHRANLRRIIVTQGDTEPASVEQQRHLGLTAPSQYDLRNLFQVNVEEGRHLWAMVYLLHRYFGRDGREEADALLQRNSGDQDSPRILGAFNEKTPDWLAFFMFTYFTDRDGKFQLCALAESGFDPLARTTKFMLTEEAHHMFVGESGVSRILQRTADVMNELGTENPESVRAAGVIDLQTIQRYLNFHYSVTIDLFGADQSSNAAIFYSAGLKGRYEEGKRTDDHVLKHDTYKVLEVADGRLREVEVPMLNALNEVLRDDFIKDSMAGVGRWNKVLEKKGIAFRLQLPHKAFNRRIGSLAGIRVAPDGTVVTEEQWRAHEHDWLPSAEDREFVASLMGRVVEPGKFANWIAPPVIGINRQPVNFEYIRFN</sequence>
<reference evidence="1 2" key="1">
    <citation type="submission" date="2020-07" db="EMBL/GenBank/DDBJ databases">
        <title>Taxonomic revisions and descriptions of new bacterial species based on genomic comparisons in the high-G+C-content subgroup of the family Alcaligenaceae.</title>
        <authorList>
            <person name="Szabo A."/>
            <person name="Felfoldi T."/>
        </authorList>
    </citation>
    <scope>NUCLEOTIDE SEQUENCE [LARGE SCALE GENOMIC DNA]</scope>
    <source>
        <strain evidence="1 2">DSM 25264</strain>
    </source>
</reference>
<dbReference type="GO" id="GO:0016491">
    <property type="term" value="F:oxidoreductase activity"/>
    <property type="evidence" value="ECO:0007669"/>
    <property type="project" value="UniProtKB-KW"/>
</dbReference>
<dbReference type="GO" id="GO:0005829">
    <property type="term" value="C:cytosol"/>
    <property type="evidence" value="ECO:0007669"/>
    <property type="project" value="TreeGrafter"/>
</dbReference>
<comment type="caution">
    <text evidence="1">The sequence shown here is derived from an EMBL/GenBank/DDBJ whole genome shotgun (WGS) entry which is preliminary data.</text>
</comment>
<protein>
    <submittedName>
        <fullName evidence="1">Benzoyl-CoA 2,3-epoxidase subunit BoxB</fullName>
        <ecNumber evidence="1">1.14.13.208</ecNumber>
    </submittedName>
</protein>
<dbReference type="InterPro" id="IPR009078">
    <property type="entry name" value="Ferritin-like_SF"/>
</dbReference>
<dbReference type="InterPro" id="IPR052703">
    <property type="entry name" value="Aromatic_CoA_ox/epox"/>
</dbReference>
<evidence type="ECO:0000313" key="1">
    <source>
        <dbReference type="EMBL" id="NYT38515.1"/>
    </source>
</evidence>
<organism evidence="1 2">
    <name type="scientific">Allopusillimonas soli</name>
    <dbReference type="NCBI Taxonomy" id="659016"/>
    <lineage>
        <taxon>Bacteria</taxon>
        <taxon>Pseudomonadati</taxon>
        <taxon>Pseudomonadota</taxon>
        <taxon>Betaproteobacteria</taxon>
        <taxon>Burkholderiales</taxon>
        <taxon>Alcaligenaceae</taxon>
        <taxon>Allopusillimonas</taxon>
    </lineage>
</organism>
<dbReference type="EMBL" id="JACCEW010000006">
    <property type="protein sequence ID" value="NYT38515.1"/>
    <property type="molecule type" value="Genomic_DNA"/>
</dbReference>
<dbReference type="Gene3D" id="1.10.620.20">
    <property type="entry name" value="Ribonucleotide Reductase, subunit A"/>
    <property type="match status" value="1"/>
</dbReference>
<dbReference type="PANTHER" id="PTHR30458:SF0">
    <property type="entry name" value="1,2-PHENYLACETYL-COA EPOXIDASE, SUBUNIT C"/>
    <property type="match status" value="1"/>
</dbReference>
<dbReference type="AlphaFoldDB" id="A0A853FCJ2"/>
<dbReference type="SUPFAM" id="SSF47240">
    <property type="entry name" value="Ferritin-like"/>
    <property type="match status" value="1"/>
</dbReference>
<keyword evidence="1" id="KW-0560">Oxidoreductase</keyword>
<dbReference type="RefSeq" id="WP_129970967.1">
    <property type="nucleotide sequence ID" value="NZ_JACCEW010000006.1"/>
</dbReference>
<dbReference type="GO" id="GO:0010124">
    <property type="term" value="P:phenylacetate catabolic process"/>
    <property type="evidence" value="ECO:0007669"/>
    <property type="project" value="TreeGrafter"/>
</dbReference>
<accession>A0A853FCJ2</accession>
<keyword evidence="2" id="KW-1185">Reference proteome</keyword>
<proteinExistence type="predicted"/>
<dbReference type="PANTHER" id="PTHR30458">
    <property type="entry name" value="PHENYLACETIC ACID DEGRADATION PROTEIN PAA"/>
    <property type="match status" value="1"/>
</dbReference>
<dbReference type="EC" id="1.14.13.208" evidence="1"/>